<keyword evidence="3" id="KW-1185">Reference proteome</keyword>
<name>A0ABU6J216_9ACTN</name>
<accession>A0ABU6J216</accession>
<gene>
    <name evidence="2" type="ORF">VJ920_11105</name>
</gene>
<dbReference type="InterPro" id="IPR029068">
    <property type="entry name" value="Glyas_Bleomycin-R_OHBP_Dase"/>
</dbReference>
<dbReference type="PROSITE" id="PS51819">
    <property type="entry name" value="VOC"/>
    <property type="match status" value="1"/>
</dbReference>
<evidence type="ECO:0000313" key="3">
    <source>
        <dbReference type="Proteomes" id="UP001343724"/>
    </source>
</evidence>
<dbReference type="InterPro" id="IPR037523">
    <property type="entry name" value="VOC_core"/>
</dbReference>
<dbReference type="EMBL" id="JAYMFH010000018">
    <property type="protein sequence ID" value="MEC4295852.1"/>
    <property type="molecule type" value="Genomic_DNA"/>
</dbReference>
<dbReference type="RefSeq" id="WP_326441602.1">
    <property type="nucleotide sequence ID" value="NZ_JAYMFH010000018.1"/>
</dbReference>
<reference evidence="2 3" key="1">
    <citation type="submission" date="2024-01" db="EMBL/GenBank/DDBJ databases">
        <title>novel species in genus Adlercreutzia.</title>
        <authorList>
            <person name="Liu X."/>
        </authorList>
    </citation>
    <scope>NUCLEOTIDE SEQUENCE [LARGE SCALE GENOMIC DNA]</scope>
    <source>
        <strain evidence="2 3">R22</strain>
    </source>
</reference>
<feature type="domain" description="VOC" evidence="1">
    <location>
        <begin position="12"/>
        <end position="148"/>
    </location>
</feature>
<comment type="caution">
    <text evidence="2">The sequence shown here is derived from an EMBL/GenBank/DDBJ whole genome shotgun (WGS) entry which is preliminary data.</text>
</comment>
<sequence>MTSAKELFDRHGVKQLGYYVESIEESAELMHEAMGVGPFLDSGVTHFDACDVRGEKVPLDIRTALGHMDDIQIELIEISTPGPDPYHEMGRFGLHHFCVYVDDVDVAVADLVDAGMSVAMLLQSGSGQNIAYVDARKELGQYIELCTPNDRLWETVKGLHDQADPAGPALIPISALMGK</sequence>
<dbReference type="Pfam" id="PF13669">
    <property type="entry name" value="Glyoxalase_4"/>
    <property type="match status" value="1"/>
</dbReference>
<dbReference type="Gene3D" id="3.10.180.10">
    <property type="entry name" value="2,3-Dihydroxybiphenyl 1,2-Dioxygenase, domain 1"/>
    <property type="match status" value="1"/>
</dbReference>
<evidence type="ECO:0000259" key="1">
    <source>
        <dbReference type="PROSITE" id="PS51819"/>
    </source>
</evidence>
<proteinExistence type="predicted"/>
<protein>
    <submittedName>
        <fullName evidence="2">VOC family protein</fullName>
    </submittedName>
</protein>
<evidence type="ECO:0000313" key="2">
    <source>
        <dbReference type="EMBL" id="MEC4295852.1"/>
    </source>
</evidence>
<organism evidence="2 3">
    <name type="scientific">Adlercreutzia shanghongiae</name>
    <dbReference type="NCBI Taxonomy" id="3111773"/>
    <lineage>
        <taxon>Bacteria</taxon>
        <taxon>Bacillati</taxon>
        <taxon>Actinomycetota</taxon>
        <taxon>Coriobacteriia</taxon>
        <taxon>Eggerthellales</taxon>
        <taxon>Eggerthellaceae</taxon>
        <taxon>Adlercreutzia</taxon>
    </lineage>
</organism>
<dbReference type="Proteomes" id="UP001343724">
    <property type="component" value="Unassembled WGS sequence"/>
</dbReference>
<dbReference type="SUPFAM" id="SSF54593">
    <property type="entry name" value="Glyoxalase/Bleomycin resistance protein/Dihydroxybiphenyl dioxygenase"/>
    <property type="match status" value="1"/>
</dbReference>